<evidence type="ECO:0000256" key="14">
    <source>
        <dbReference type="SAM" id="SignalP"/>
    </source>
</evidence>
<reference evidence="16 17" key="1">
    <citation type="submission" date="2021-06" db="EMBL/GenBank/DDBJ databases">
        <title>Caerostris darwini draft genome.</title>
        <authorList>
            <person name="Kono N."/>
            <person name="Arakawa K."/>
        </authorList>
    </citation>
    <scope>NUCLEOTIDE SEQUENCE [LARGE SCALE GENOMIC DNA]</scope>
</reference>
<evidence type="ECO:0000256" key="5">
    <source>
        <dbReference type="ARBA" id="ARBA00022692"/>
    </source>
</evidence>
<dbReference type="FunFam" id="1.20.120.350:FF:000010">
    <property type="entry name" value="Voltage-dependent L-type calcium channel subunit alpha"/>
    <property type="match status" value="1"/>
</dbReference>
<proteinExistence type="predicted"/>
<dbReference type="PANTHER" id="PTHR45628">
    <property type="entry name" value="VOLTAGE-DEPENDENT CALCIUM CHANNEL TYPE A SUBUNIT ALPHA-1"/>
    <property type="match status" value="1"/>
</dbReference>
<evidence type="ECO:0000256" key="13">
    <source>
        <dbReference type="SAM" id="Phobius"/>
    </source>
</evidence>
<keyword evidence="11" id="KW-0407">Ion channel</keyword>
<evidence type="ECO:0000256" key="8">
    <source>
        <dbReference type="ARBA" id="ARBA00022989"/>
    </source>
</evidence>
<dbReference type="GO" id="GO:0098703">
    <property type="term" value="P:calcium ion import across plasma membrane"/>
    <property type="evidence" value="ECO:0007669"/>
    <property type="project" value="TreeGrafter"/>
</dbReference>
<keyword evidence="3" id="KW-0109">Calcium transport</keyword>
<keyword evidence="10 13" id="KW-0472">Membrane</keyword>
<feature type="signal peptide" evidence="14">
    <location>
        <begin position="1"/>
        <end position="18"/>
    </location>
</feature>
<dbReference type="SUPFAM" id="SSF81324">
    <property type="entry name" value="Voltage-gated potassium channels"/>
    <property type="match status" value="1"/>
</dbReference>
<evidence type="ECO:0000256" key="10">
    <source>
        <dbReference type="ARBA" id="ARBA00023136"/>
    </source>
</evidence>
<keyword evidence="9" id="KW-0406">Ion transport</keyword>
<dbReference type="PANTHER" id="PTHR45628:SF1">
    <property type="entry name" value="VOLTAGE-DEPENDENT CALCIUM CHANNEL TYPE D SUBUNIT ALPHA-1"/>
    <property type="match status" value="1"/>
</dbReference>
<keyword evidence="7" id="KW-0851">Voltage-gated channel</keyword>
<dbReference type="Proteomes" id="UP001054837">
    <property type="component" value="Unassembled WGS sequence"/>
</dbReference>
<dbReference type="Pfam" id="PF00520">
    <property type="entry name" value="Ion_trans"/>
    <property type="match status" value="1"/>
</dbReference>
<sequence length="255" mass="28418">MYYVVLFLIDGNVLVFIAAPSHDPEGKGVECSLSSLPSKQQPQGEQQEAGGEGEGGEEKPLSSAWQAALGATSAMDKEKQEARKRVVRKPPKVVERPVRALFCLGLKNPIRSLCITIVEYKAFEYLILLTIFANCIALAVFTPFPFGDSNAVNATLEKVEYIFLVIFTLECVMKIIAYGFMLHPGAYLRNTWNLLDFVIVVIGVVSTALSNLMKDGFDVKALRAFRVLRPLRLVSGVPSKFCTHPCYFLYHFRFI</sequence>
<evidence type="ECO:0000256" key="4">
    <source>
        <dbReference type="ARBA" id="ARBA00022673"/>
    </source>
</evidence>
<feature type="transmembrane region" description="Helical" evidence="13">
    <location>
        <begin position="122"/>
        <end position="141"/>
    </location>
</feature>
<protein>
    <submittedName>
        <fullName evidence="16">Voltage-dependent calcium channel type D subunit alpha-1</fullName>
    </submittedName>
</protein>
<evidence type="ECO:0000259" key="15">
    <source>
        <dbReference type="Pfam" id="PF00520"/>
    </source>
</evidence>
<comment type="caution">
    <text evidence="16">The sequence shown here is derived from an EMBL/GenBank/DDBJ whole genome shotgun (WGS) entry which is preliminary data.</text>
</comment>
<organism evidence="16 17">
    <name type="scientific">Caerostris darwini</name>
    <dbReference type="NCBI Taxonomy" id="1538125"/>
    <lineage>
        <taxon>Eukaryota</taxon>
        <taxon>Metazoa</taxon>
        <taxon>Ecdysozoa</taxon>
        <taxon>Arthropoda</taxon>
        <taxon>Chelicerata</taxon>
        <taxon>Arachnida</taxon>
        <taxon>Araneae</taxon>
        <taxon>Araneomorphae</taxon>
        <taxon>Entelegynae</taxon>
        <taxon>Araneoidea</taxon>
        <taxon>Araneidae</taxon>
        <taxon>Caerostris</taxon>
    </lineage>
</organism>
<evidence type="ECO:0000256" key="1">
    <source>
        <dbReference type="ARBA" id="ARBA00004141"/>
    </source>
</evidence>
<dbReference type="GO" id="GO:0008331">
    <property type="term" value="F:high voltage-gated calcium channel activity"/>
    <property type="evidence" value="ECO:0007669"/>
    <property type="project" value="TreeGrafter"/>
</dbReference>
<dbReference type="EMBL" id="BPLQ01013371">
    <property type="protein sequence ID" value="GIY71686.1"/>
    <property type="molecule type" value="Genomic_DNA"/>
</dbReference>
<evidence type="ECO:0000256" key="7">
    <source>
        <dbReference type="ARBA" id="ARBA00022882"/>
    </source>
</evidence>
<feature type="compositionally biased region" description="Low complexity" evidence="12">
    <location>
        <begin position="32"/>
        <end position="49"/>
    </location>
</feature>
<keyword evidence="4" id="KW-0107">Calcium channel</keyword>
<evidence type="ECO:0000256" key="3">
    <source>
        <dbReference type="ARBA" id="ARBA00022568"/>
    </source>
</evidence>
<evidence type="ECO:0000256" key="2">
    <source>
        <dbReference type="ARBA" id="ARBA00022448"/>
    </source>
</evidence>
<keyword evidence="14" id="KW-0732">Signal</keyword>
<keyword evidence="2" id="KW-0813">Transport</keyword>
<dbReference type="PRINTS" id="PR01630">
    <property type="entry name" value="LVDCCALPHA1"/>
</dbReference>
<gene>
    <name evidence="16" type="primary">Ca-alpha1D</name>
    <name evidence="16" type="ORF">CDAR_259771</name>
</gene>
<evidence type="ECO:0000313" key="16">
    <source>
        <dbReference type="EMBL" id="GIY71686.1"/>
    </source>
</evidence>
<evidence type="ECO:0000256" key="11">
    <source>
        <dbReference type="ARBA" id="ARBA00023303"/>
    </source>
</evidence>
<evidence type="ECO:0000313" key="17">
    <source>
        <dbReference type="Proteomes" id="UP001054837"/>
    </source>
</evidence>
<dbReference type="GO" id="GO:0005891">
    <property type="term" value="C:voltage-gated calcium channel complex"/>
    <property type="evidence" value="ECO:0007669"/>
    <property type="project" value="InterPro"/>
</dbReference>
<keyword evidence="8 13" id="KW-1133">Transmembrane helix</keyword>
<keyword evidence="17" id="KW-1185">Reference proteome</keyword>
<dbReference type="InterPro" id="IPR005821">
    <property type="entry name" value="Ion_trans_dom"/>
</dbReference>
<keyword evidence="5 13" id="KW-0812">Transmembrane</keyword>
<name>A0AAV4VPC4_9ARAC</name>
<evidence type="ECO:0000256" key="9">
    <source>
        <dbReference type="ARBA" id="ARBA00023065"/>
    </source>
</evidence>
<dbReference type="AlphaFoldDB" id="A0AAV4VPC4"/>
<dbReference type="Gene3D" id="1.20.120.350">
    <property type="entry name" value="Voltage-gated potassium channels. Chain C"/>
    <property type="match status" value="1"/>
</dbReference>
<evidence type="ECO:0000256" key="6">
    <source>
        <dbReference type="ARBA" id="ARBA00022837"/>
    </source>
</evidence>
<feature type="transmembrane region" description="Helical" evidence="13">
    <location>
        <begin position="194"/>
        <end position="213"/>
    </location>
</feature>
<feature type="domain" description="Ion transport" evidence="15">
    <location>
        <begin position="120"/>
        <end position="238"/>
    </location>
</feature>
<feature type="chain" id="PRO_5043585116" evidence="14">
    <location>
        <begin position="19"/>
        <end position="255"/>
    </location>
</feature>
<evidence type="ECO:0000256" key="12">
    <source>
        <dbReference type="SAM" id="MobiDB-lite"/>
    </source>
</evidence>
<dbReference type="InterPro" id="IPR050599">
    <property type="entry name" value="VDCC_alpha-1_subunit"/>
</dbReference>
<dbReference type="InterPro" id="IPR005446">
    <property type="entry name" value="VDCC_L_a1su"/>
</dbReference>
<accession>A0AAV4VPC4</accession>
<comment type="subcellular location">
    <subcellularLocation>
        <location evidence="1">Membrane</location>
        <topology evidence="1">Multi-pass membrane protein</topology>
    </subcellularLocation>
</comment>
<feature type="transmembrane region" description="Helical" evidence="13">
    <location>
        <begin position="161"/>
        <end position="182"/>
    </location>
</feature>
<dbReference type="InterPro" id="IPR027359">
    <property type="entry name" value="Volt_channel_dom_sf"/>
</dbReference>
<keyword evidence="6" id="KW-0106">Calcium</keyword>
<feature type="region of interest" description="Disordered" evidence="12">
    <location>
        <begin position="28"/>
        <end position="59"/>
    </location>
</feature>